<reference evidence="1 2" key="1">
    <citation type="journal article" date="2014" name="Nat. Commun.">
        <title>Multiple recent horizontal transfers of a large genomic region in cheese making fungi.</title>
        <authorList>
            <person name="Cheeseman K."/>
            <person name="Ropars J."/>
            <person name="Renault P."/>
            <person name="Dupont J."/>
            <person name="Gouzy J."/>
            <person name="Branca A."/>
            <person name="Abraham A.L."/>
            <person name="Ceppi M."/>
            <person name="Conseiller E."/>
            <person name="Debuchy R."/>
            <person name="Malagnac F."/>
            <person name="Goarin A."/>
            <person name="Silar P."/>
            <person name="Lacoste S."/>
            <person name="Sallet E."/>
            <person name="Bensimon A."/>
            <person name="Giraud T."/>
            <person name="Brygoo Y."/>
        </authorList>
    </citation>
    <scope>NUCLEOTIDE SEQUENCE [LARGE SCALE GENOMIC DNA]</scope>
    <source>
        <strain evidence="2">FM 013</strain>
    </source>
</reference>
<protein>
    <submittedName>
        <fullName evidence="1">Str. FM013</fullName>
    </submittedName>
</protein>
<evidence type="ECO:0000313" key="2">
    <source>
        <dbReference type="Proteomes" id="UP000053732"/>
    </source>
</evidence>
<dbReference type="AlphaFoldDB" id="A0A0G4PCV0"/>
<evidence type="ECO:0000313" key="1">
    <source>
        <dbReference type="EMBL" id="CRL24160.1"/>
    </source>
</evidence>
<dbReference type="STRING" id="1429867.A0A0G4PCV0"/>
<gene>
    <name evidence="1" type="ORF">PCAMFM013_S011g000154</name>
</gene>
<proteinExistence type="predicted"/>
<dbReference type="EMBL" id="HG793144">
    <property type="protein sequence ID" value="CRL24160.1"/>
    <property type="molecule type" value="Genomic_DNA"/>
</dbReference>
<sequence>MNFDISAQFMLTEVNHGLDARNIQMTATILSSGDIDLHILSSNDANRQSHATNYTERWHPRTGAHLVSAKSKQPVIEWPSKLPKKPTSIRNYLIGVIQEDSVWYVEQGGLSREIQREMESQVADVLLPNLENIAFQDWKFISMLL</sequence>
<name>A0A0G4PCV0_PENC3</name>
<keyword evidence="2" id="KW-1185">Reference proteome</keyword>
<dbReference type="Proteomes" id="UP000053732">
    <property type="component" value="Unassembled WGS sequence"/>
</dbReference>
<accession>A0A0G4PCV0</accession>
<organism evidence="1 2">
    <name type="scientific">Penicillium camemberti (strain FM 013)</name>
    <dbReference type="NCBI Taxonomy" id="1429867"/>
    <lineage>
        <taxon>Eukaryota</taxon>
        <taxon>Fungi</taxon>
        <taxon>Dikarya</taxon>
        <taxon>Ascomycota</taxon>
        <taxon>Pezizomycotina</taxon>
        <taxon>Eurotiomycetes</taxon>
        <taxon>Eurotiomycetidae</taxon>
        <taxon>Eurotiales</taxon>
        <taxon>Aspergillaceae</taxon>
        <taxon>Penicillium</taxon>
    </lineage>
</organism>